<dbReference type="RefSeq" id="WP_036583535.1">
    <property type="nucleotide sequence ID" value="NZ_JPJI01000032.1"/>
</dbReference>
<comment type="caution">
    <text evidence="1">The sequence shown here is derived from an EMBL/GenBank/DDBJ whole genome shotgun (WGS) entry which is preliminary data.</text>
</comment>
<dbReference type="OrthoDB" id="732094at2"/>
<evidence type="ECO:0000313" key="3">
    <source>
        <dbReference type="Proteomes" id="UP000028531"/>
    </source>
</evidence>
<gene>
    <name evidence="1" type="ORF">IL45_10485</name>
    <name evidence="2" type="ORF">LY02_00622</name>
</gene>
<organism evidence="1 3">
    <name type="scientific">Nonlabens ulvanivorans</name>
    <name type="common">Persicivirga ulvanivorans</name>
    <dbReference type="NCBI Taxonomy" id="906888"/>
    <lineage>
        <taxon>Bacteria</taxon>
        <taxon>Pseudomonadati</taxon>
        <taxon>Bacteroidota</taxon>
        <taxon>Flavobacteriia</taxon>
        <taxon>Flavobacteriales</taxon>
        <taxon>Flavobacteriaceae</taxon>
        <taxon>Nonlabens</taxon>
    </lineage>
</organism>
<dbReference type="EMBL" id="JPJI01000032">
    <property type="protein sequence ID" value="KEZ92566.1"/>
    <property type="molecule type" value="Genomic_DNA"/>
</dbReference>
<dbReference type="EMBL" id="PVNA01000001">
    <property type="protein sequence ID" value="PRX15405.1"/>
    <property type="molecule type" value="Genomic_DNA"/>
</dbReference>
<evidence type="ECO:0000313" key="2">
    <source>
        <dbReference type="EMBL" id="PRX15405.1"/>
    </source>
</evidence>
<reference evidence="2 4" key="2">
    <citation type="submission" date="2018-03" db="EMBL/GenBank/DDBJ databases">
        <title>Genomic Encyclopedia of Archaeal and Bacterial Type Strains, Phase II (KMG-II): from individual species to whole genera.</title>
        <authorList>
            <person name="Goeker M."/>
        </authorList>
    </citation>
    <scope>NUCLEOTIDE SEQUENCE [LARGE SCALE GENOMIC DNA]</scope>
    <source>
        <strain evidence="2 4">DSM 22727</strain>
    </source>
</reference>
<dbReference type="Proteomes" id="UP000028531">
    <property type="component" value="Unassembled WGS sequence"/>
</dbReference>
<evidence type="ECO:0000313" key="4">
    <source>
        <dbReference type="Proteomes" id="UP000239997"/>
    </source>
</evidence>
<keyword evidence="4" id="KW-1185">Reference proteome</keyword>
<reference evidence="1 3" key="1">
    <citation type="submission" date="2014-07" db="EMBL/GenBank/DDBJ databases">
        <title>Draft genome sequence of Nonlabens ulvanivorans, an ulvan degrading bacterium.</title>
        <authorList>
            <person name="Kopel M."/>
            <person name="Helbert W."/>
            <person name="Henrissat B."/>
            <person name="Doniger T."/>
            <person name="Banin E."/>
        </authorList>
    </citation>
    <scope>NUCLEOTIDE SEQUENCE [LARGE SCALE GENOMIC DNA]</scope>
    <source>
        <strain evidence="1 3">PLR</strain>
    </source>
</reference>
<proteinExistence type="predicted"/>
<protein>
    <submittedName>
        <fullName evidence="1">Uncharacterized protein</fullName>
    </submittedName>
</protein>
<evidence type="ECO:0000313" key="1">
    <source>
        <dbReference type="EMBL" id="KEZ92566.1"/>
    </source>
</evidence>
<sequence length="485" mass="56991">MKELILLIDSMTNEERLAFYAFAKARNRRSDVKNIKLFQLIENGVTTDLATRLYGDENQNALYALTKRLRDNLIDFTASHGLETESDEEMQLLKNLLASRIFFEKGLHKLGFKILKKAIQKAHKLELYALLNEMYHTLLQHVHKNPSVQLDLVVEEYQSNLKNQLAEAHLMTAYAFIKEDLQTGDQDVEEVIDRHLKTYGIKLNAAFGFKSLYTLMTIAVETATIKSDYYSAAHFMEEAYHIVNTKKDLATRHLYYHIAILKLMSMTYFRNKNFDKAQEFLSLMGSQLKLENGKYMKTMGDDYYHLKALIEIYTGELVNGMKTLSHINHSTPESELTSIMAYFQKEDYAKCSLIMRGLSHSDDFYEKRAGFNWVIKRNIIEILILIERNQPDLVESRMRSFNKRYRKRLIEKKEKRVLSYLKLLRLYYDTPHQVTTEAFYNKVEKSFDWIGADREDIFVMSFYAWLKAKMQSRPLYEVTLELTNL</sequence>
<dbReference type="AlphaFoldDB" id="A0A084JUD2"/>
<accession>A0A084JUD2</accession>
<dbReference type="Proteomes" id="UP000239997">
    <property type="component" value="Unassembled WGS sequence"/>
</dbReference>
<name>A0A084JUD2_NONUL</name>